<reference evidence="1 2" key="1">
    <citation type="journal article" date="2016" name="Front. Microbiol.">
        <title>Fuerstia marisgermanicae gen. nov., sp. nov., an Unusual Member of the Phylum Planctomycetes from the German Wadden Sea.</title>
        <authorList>
            <person name="Kohn T."/>
            <person name="Heuer A."/>
            <person name="Jogler M."/>
            <person name="Vollmers J."/>
            <person name="Boedeker C."/>
            <person name="Bunk B."/>
            <person name="Rast P."/>
            <person name="Borchert D."/>
            <person name="Glockner I."/>
            <person name="Freese H.M."/>
            <person name="Klenk H.P."/>
            <person name="Overmann J."/>
            <person name="Kaster A.K."/>
            <person name="Rohde M."/>
            <person name="Wiegand S."/>
            <person name="Jogler C."/>
        </authorList>
    </citation>
    <scope>NUCLEOTIDE SEQUENCE [LARGE SCALE GENOMIC DNA]</scope>
    <source>
        <strain evidence="1 2">NH11</strain>
    </source>
</reference>
<dbReference type="KEGG" id="fmr:Fuma_04178"/>
<keyword evidence="2" id="KW-1185">Reference proteome</keyword>
<dbReference type="Proteomes" id="UP000187735">
    <property type="component" value="Chromosome"/>
</dbReference>
<protein>
    <submittedName>
        <fullName evidence="1">Uncharacterized protein</fullName>
    </submittedName>
</protein>
<gene>
    <name evidence="1" type="ORF">Fuma_04178</name>
</gene>
<dbReference type="STRING" id="1891926.Fuma_04178"/>
<evidence type="ECO:0000313" key="1">
    <source>
        <dbReference type="EMBL" id="APZ94546.1"/>
    </source>
</evidence>
<organism evidence="1 2">
    <name type="scientific">Fuerstiella marisgermanici</name>
    <dbReference type="NCBI Taxonomy" id="1891926"/>
    <lineage>
        <taxon>Bacteria</taxon>
        <taxon>Pseudomonadati</taxon>
        <taxon>Planctomycetota</taxon>
        <taxon>Planctomycetia</taxon>
        <taxon>Planctomycetales</taxon>
        <taxon>Planctomycetaceae</taxon>
        <taxon>Fuerstiella</taxon>
    </lineage>
</organism>
<accession>A0A1P8WKG7</accession>
<sequence>MKIARFGPTGALITTVETDPQGVRLRLFTVLPVIANLAIQVRLLGRDRIELADPASRSEFQQEGRPFPDAEDGWIRRAVELVQRVRMPNTRLASYEVWLPQRVLRQTRYLAVYAGSRDDRSEATWEQSEDTFVLEAKKADLRLDANQRPSFFLLMTRGDATQRLELLQQSDRVLQSQDEATADALFDIYFLLIGGRDFPLMTCELED</sequence>
<name>A0A1P8WKG7_9PLAN</name>
<evidence type="ECO:0000313" key="2">
    <source>
        <dbReference type="Proteomes" id="UP000187735"/>
    </source>
</evidence>
<dbReference type="EMBL" id="CP017641">
    <property type="protein sequence ID" value="APZ94546.1"/>
    <property type="molecule type" value="Genomic_DNA"/>
</dbReference>
<dbReference type="AlphaFoldDB" id="A0A1P8WKG7"/>
<proteinExistence type="predicted"/>
<dbReference type="RefSeq" id="WP_077025825.1">
    <property type="nucleotide sequence ID" value="NZ_CP017641.1"/>
</dbReference>